<feature type="signal peptide" evidence="1">
    <location>
        <begin position="1"/>
        <end position="25"/>
    </location>
</feature>
<protein>
    <recommendedName>
        <fullName evidence="2">Phosphatidylinositol-specific phospholipase C X domain-containing protein</fullName>
    </recommendedName>
</protein>
<proteinExistence type="predicted"/>
<dbReference type="PANTHER" id="PTHR13593:SF113">
    <property type="entry name" value="SI:DKEY-266F7.9"/>
    <property type="match status" value="1"/>
</dbReference>
<dbReference type="CDD" id="cd08586">
    <property type="entry name" value="PI-PLCc_BcPLC_like"/>
    <property type="match status" value="1"/>
</dbReference>
<dbReference type="PANTHER" id="PTHR13593">
    <property type="match status" value="1"/>
</dbReference>
<evidence type="ECO:0000313" key="3">
    <source>
        <dbReference type="EMBL" id="KAJ8335174.1"/>
    </source>
</evidence>
<dbReference type="GO" id="GO:0008081">
    <property type="term" value="F:phosphoric diester hydrolase activity"/>
    <property type="evidence" value="ECO:0007669"/>
    <property type="project" value="InterPro"/>
</dbReference>
<feature type="domain" description="Phosphatidylinositol-specific phospholipase C X" evidence="2">
    <location>
        <begin position="56"/>
        <end position="193"/>
    </location>
</feature>
<gene>
    <name evidence="3" type="ORF">SKAU_G00408130</name>
</gene>
<dbReference type="SMART" id="SM00148">
    <property type="entry name" value="PLCXc"/>
    <property type="match status" value="1"/>
</dbReference>
<evidence type="ECO:0000259" key="2">
    <source>
        <dbReference type="SMART" id="SM00148"/>
    </source>
</evidence>
<dbReference type="InterPro" id="IPR017946">
    <property type="entry name" value="PLC-like_Pdiesterase_TIM-brl"/>
</dbReference>
<sequence>MGSYRRTVAIAWTLLETMVFLGVLAVTCEGKVQRPEYDDTGAPEFLNPSWMASIPDSRPLSEVTLPGTHNTMAFYGGALTECQSWPLDLQLRAGVRFLDMRVRHVKGNLTIHHGVVYQRAHLGQVLEGVARFLQERPTETVLMRLKEEFSETNDIYAAVVDYVHCYANWDLLWHSRITPTMGQARGKLVVLQDFSGPDLGMRYGSLHIADDWKVPTLLHVSEKWQSVHEHLAAAAVGNSTRTYLTFASGAGIFAYPNAVAQRINGRLYKYLSDMAGISKRLGIITMDFPAAPLLKMIIDFN</sequence>
<name>A0A9Q1ID08_SYNKA</name>
<dbReference type="OrthoDB" id="1046782at2759"/>
<dbReference type="InterPro" id="IPR000909">
    <property type="entry name" value="PLipase_C_PInositol-sp_X_dom"/>
</dbReference>
<dbReference type="AlphaFoldDB" id="A0A9Q1ID08"/>
<evidence type="ECO:0000313" key="4">
    <source>
        <dbReference type="Proteomes" id="UP001152622"/>
    </source>
</evidence>
<dbReference type="Proteomes" id="UP001152622">
    <property type="component" value="Chromosome 21"/>
</dbReference>
<keyword evidence="1" id="KW-0732">Signal</keyword>
<dbReference type="PROSITE" id="PS50007">
    <property type="entry name" value="PIPLC_X_DOMAIN"/>
    <property type="match status" value="1"/>
</dbReference>
<evidence type="ECO:0000256" key="1">
    <source>
        <dbReference type="SAM" id="SignalP"/>
    </source>
</evidence>
<dbReference type="SUPFAM" id="SSF51695">
    <property type="entry name" value="PLC-like phosphodiesterases"/>
    <property type="match status" value="1"/>
</dbReference>
<comment type="caution">
    <text evidence="3">The sequence shown here is derived from an EMBL/GenBank/DDBJ whole genome shotgun (WGS) entry which is preliminary data.</text>
</comment>
<feature type="chain" id="PRO_5040392880" description="Phosphatidylinositol-specific phospholipase C X domain-containing protein" evidence="1">
    <location>
        <begin position="26"/>
        <end position="301"/>
    </location>
</feature>
<dbReference type="GO" id="GO:0006629">
    <property type="term" value="P:lipid metabolic process"/>
    <property type="evidence" value="ECO:0007669"/>
    <property type="project" value="InterPro"/>
</dbReference>
<keyword evidence="4" id="KW-1185">Reference proteome</keyword>
<reference evidence="3" key="1">
    <citation type="journal article" date="2023" name="Science">
        <title>Genome structures resolve the early diversification of teleost fishes.</title>
        <authorList>
            <person name="Parey E."/>
            <person name="Louis A."/>
            <person name="Montfort J."/>
            <person name="Bouchez O."/>
            <person name="Roques C."/>
            <person name="Iampietro C."/>
            <person name="Lluch J."/>
            <person name="Castinel A."/>
            <person name="Donnadieu C."/>
            <person name="Desvignes T."/>
            <person name="Floi Bucao C."/>
            <person name="Jouanno E."/>
            <person name="Wen M."/>
            <person name="Mejri S."/>
            <person name="Dirks R."/>
            <person name="Jansen H."/>
            <person name="Henkel C."/>
            <person name="Chen W.J."/>
            <person name="Zahm M."/>
            <person name="Cabau C."/>
            <person name="Klopp C."/>
            <person name="Thompson A.W."/>
            <person name="Robinson-Rechavi M."/>
            <person name="Braasch I."/>
            <person name="Lecointre G."/>
            <person name="Bobe J."/>
            <person name="Postlethwait J.H."/>
            <person name="Berthelot C."/>
            <person name="Roest Crollius H."/>
            <person name="Guiguen Y."/>
        </authorList>
    </citation>
    <scope>NUCLEOTIDE SEQUENCE</scope>
    <source>
        <strain evidence="3">WJC10195</strain>
    </source>
</reference>
<accession>A0A9Q1ID08</accession>
<dbReference type="Gene3D" id="3.20.20.190">
    <property type="entry name" value="Phosphatidylinositol (PI) phosphodiesterase"/>
    <property type="match status" value="1"/>
</dbReference>
<organism evidence="3 4">
    <name type="scientific">Synaphobranchus kaupii</name>
    <name type="common">Kaup's arrowtooth eel</name>
    <dbReference type="NCBI Taxonomy" id="118154"/>
    <lineage>
        <taxon>Eukaryota</taxon>
        <taxon>Metazoa</taxon>
        <taxon>Chordata</taxon>
        <taxon>Craniata</taxon>
        <taxon>Vertebrata</taxon>
        <taxon>Euteleostomi</taxon>
        <taxon>Actinopterygii</taxon>
        <taxon>Neopterygii</taxon>
        <taxon>Teleostei</taxon>
        <taxon>Anguilliformes</taxon>
        <taxon>Synaphobranchidae</taxon>
        <taxon>Synaphobranchus</taxon>
    </lineage>
</organism>
<dbReference type="Pfam" id="PF00388">
    <property type="entry name" value="PI-PLC-X"/>
    <property type="match status" value="1"/>
</dbReference>
<dbReference type="EMBL" id="JAINUF010000021">
    <property type="protein sequence ID" value="KAJ8335174.1"/>
    <property type="molecule type" value="Genomic_DNA"/>
</dbReference>
<dbReference type="InterPro" id="IPR051057">
    <property type="entry name" value="PI-PLC_domain"/>
</dbReference>